<dbReference type="EMBL" id="QYUM01000003">
    <property type="protein sequence ID" value="RJF90672.1"/>
    <property type="molecule type" value="Genomic_DNA"/>
</dbReference>
<dbReference type="RefSeq" id="WP_119762053.1">
    <property type="nucleotide sequence ID" value="NZ_QYUM01000003.1"/>
</dbReference>
<dbReference type="InterPro" id="IPR018244">
    <property type="entry name" value="Allrgn_V5/Tpx1_CS"/>
</dbReference>
<proteinExistence type="predicted"/>
<dbReference type="PANTHER" id="PTHR10334">
    <property type="entry name" value="CYSTEINE-RICH SECRETORY PROTEIN-RELATED"/>
    <property type="match status" value="1"/>
</dbReference>
<dbReference type="PROSITE" id="PS01009">
    <property type="entry name" value="CRISP_1"/>
    <property type="match status" value="1"/>
</dbReference>
<dbReference type="SMART" id="SM00198">
    <property type="entry name" value="SCP"/>
    <property type="match status" value="1"/>
</dbReference>
<dbReference type="InterPro" id="IPR014044">
    <property type="entry name" value="CAP_dom"/>
</dbReference>
<comment type="caution">
    <text evidence="2">The sequence shown here is derived from an EMBL/GenBank/DDBJ whole genome shotgun (WGS) entry which is preliminary data.</text>
</comment>
<dbReference type="SUPFAM" id="SSF55797">
    <property type="entry name" value="PR-1-like"/>
    <property type="match status" value="1"/>
</dbReference>
<dbReference type="PROSITE" id="PS01010">
    <property type="entry name" value="CRISP_2"/>
    <property type="match status" value="1"/>
</dbReference>
<organism evidence="2 3">
    <name type="scientific">Sphingomonas cavernae</name>
    <dbReference type="NCBI Taxonomy" id="2320861"/>
    <lineage>
        <taxon>Bacteria</taxon>
        <taxon>Pseudomonadati</taxon>
        <taxon>Pseudomonadota</taxon>
        <taxon>Alphaproteobacteria</taxon>
        <taxon>Sphingomonadales</taxon>
        <taxon>Sphingomonadaceae</taxon>
        <taxon>Sphingomonas</taxon>
    </lineage>
</organism>
<dbReference type="InterPro" id="IPR002413">
    <property type="entry name" value="V5_allergen-like"/>
</dbReference>
<dbReference type="Gene3D" id="3.40.33.10">
    <property type="entry name" value="CAP"/>
    <property type="match status" value="1"/>
</dbReference>
<reference evidence="2 3" key="1">
    <citation type="submission" date="2018-09" db="EMBL/GenBank/DDBJ databases">
        <authorList>
            <person name="Zhu H."/>
        </authorList>
    </citation>
    <scope>NUCLEOTIDE SEQUENCE [LARGE SCALE GENOMIC DNA]</scope>
    <source>
        <strain evidence="2 3">K2R01-6</strain>
    </source>
</reference>
<dbReference type="InterPro" id="IPR035940">
    <property type="entry name" value="CAP_sf"/>
</dbReference>
<dbReference type="PRINTS" id="PR00838">
    <property type="entry name" value="V5ALLERGEN"/>
</dbReference>
<dbReference type="InterPro" id="IPR001283">
    <property type="entry name" value="CRISP-related"/>
</dbReference>
<dbReference type="Proteomes" id="UP000286100">
    <property type="component" value="Unassembled WGS sequence"/>
</dbReference>
<evidence type="ECO:0000313" key="2">
    <source>
        <dbReference type="EMBL" id="RJF90672.1"/>
    </source>
</evidence>
<sequence>MFRRNRLYRGVRIAALMASAGVLAGASLPSLEQRLLYTHNAERATEGLPAMRWDAGLAADAAAWARHLAASGRFDHYEEFSDDPDAQGENLWMGTRGAFAPETMVGHWIEEKRNFKPGTFPNNSRTGDLADVGHYTQIMWRDTGSVGCAIAKNAEDEYLVCRYAATGNVIGERPF</sequence>
<dbReference type="GO" id="GO:0005576">
    <property type="term" value="C:extracellular region"/>
    <property type="evidence" value="ECO:0007669"/>
    <property type="project" value="InterPro"/>
</dbReference>
<protein>
    <submittedName>
        <fullName evidence="2">SCP-like extracellular</fullName>
    </submittedName>
</protein>
<keyword evidence="3" id="KW-1185">Reference proteome</keyword>
<dbReference type="AlphaFoldDB" id="A0A418WL48"/>
<dbReference type="PRINTS" id="PR00837">
    <property type="entry name" value="V5TPXLIKE"/>
</dbReference>
<name>A0A418WL48_9SPHN</name>
<dbReference type="Pfam" id="PF00188">
    <property type="entry name" value="CAP"/>
    <property type="match status" value="1"/>
</dbReference>
<gene>
    <name evidence="2" type="ORF">D3876_10685</name>
</gene>
<evidence type="ECO:0000313" key="3">
    <source>
        <dbReference type="Proteomes" id="UP000286100"/>
    </source>
</evidence>
<accession>A0A418WL48</accession>
<evidence type="ECO:0000259" key="1">
    <source>
        <dbReference type="SMART" id="SM00198"/>
    </source>
</evidence>
<feature type="domain" description="SCP" evidence="1">
    <location>
        <begin position="30"/>
        <end position="171"/>
    </location>
</feature>
<dbReference type="OrthoDB" id="9794228at2"/>